<dbReference type="InterPro" id="IPR036249">
    <property type="entry name" value="Thioredoxin-like_sf"/>
</dbReference>
<sequence>MGQNRYLQYPIMSEFLAGVELVLADESKVDAGAHLKDKLVALYFSASWCPPCRAFTPKLKRFYEEVKEAGKDFEVIFVSRDREDEALVEYYKEHMGAWAYIPFGNEKIQELLKHFEVKTIPSLKVIKPDGTILVQDARTEVQEKGVENAVELYEEWEAFYF</sequence>
<evidence type="ECO:0000259" key="8">
    <source>
        <dbReference type="PROSITE" id="PS51352"/>
    </source>
</evidence>
<reference evidence="9" key="1">
    <citation type="submission" date="2023-10" db="EMBL/GenBank/DDBJ databases">
        <title>Genome assembly of Pristionchus species.</title>
        <authorList>
            <person name="Yoshida K."/>
            <person name="Sommer R.J."/>
        </authorList>
    </citation>
    <scope>NUCLEOTIDE SEQUENCE</scope>
    <source>
        <strain evidence="9">RS5133</strain>
    </source>
</reference>
<comment type="caution">
    <text evidence="9">The sequence shown here is derived from an EMBL/GenBank/DDBJ whole genome shotgun (WGS) entry which is preliminary data.</text>
</comment>
<dbReference type="GO" id="GO:0047134">
    <property type="term" value="F:protein-disulfide reductase [NAD(P)H] activity"/>
    <property type="evidence" value="ECO:0007669"/>
    <property type="project" value="UniProtKB-EC"/>
</dbReference>
<evidence type="ECO:0000256" key="2">
    <source>
        <dbReference type="ARBA" id="ARBA00022737"/>
    </source>
</evidence>
<dbReference type="PROSITE" id="PS51352">
    <property type="entry name" value="THIOREDOXIN_2"/>
    <property type="match status" value="1"/>
</dbReference>
<dbReference type="EMBL" id="BTSY01000004">
    <property type="protein sequence ID" value="GMT25872.1"/>
    <property type="molecule type" value="Genomic_DNA"/>
</dbReference>
<dbReference type="PANTHER" id="PTHR13871">
    <property type="entry name" value="THIOREDOXIN"/>
    <property type="match status" value="1"/>
</dbReference>
<keyword evidence="2" id="KW-0677">Repeat</keyword>
<keyword evidence="4" id="KW-0520">NAD</keyword>
<keyword evidence="10" id="KW-1185">Reference proteome</keyword>
<dbReference type="EC" id="1.8.1.8" evidence="1"/>
<gene>
    <name evidence="9" type="ORF">PFISCL1PPCAC_17169</name>
</gene>
<dbReference type="InterPro" id="IPR012336">
    <property type="entry name" value="Thioredoxin-like_fold"/>
</dbReference>
<evidence type="ECO:0000256" key="6">
    <source>
        <dbReference type="ARBA" id="ARBA00047388"/>
    </source>
</evidence>
<evidence type="ECO:0000313" key="10">
    <source>
        <dbReference type="Proteomes" id="UP001432322"/>
    </source>
</evidence>
<dbReference type="Proteomes" id="UP001432322">
    <property type="component" value="Unassembled WGS sequence"/>
</dbReference>
<dbReference type="CDD" id="cd02964">
    <property type="entry name" value="TryX_like_family"/>
    <property type="match status" value="1"/>
</dbReference>
<dbReference type="Gene3D" id="3.40.30.10">
    <property type="entry name" value="Glutaredoxin"/>
    <property type="match status" value="1"/>
</dbReference>
<accession>A0AAV5W719</accession>
<organism evidence="9 10">
    <name type="scientific">Pristionchus fissidentatus</name>
    <dbReference type="NCBI Taxonomy" id="1538716"/>
    <lineage>
        <taxon>Eukaryota</taxon>
        <taxon>Metazoa</taxon>
        <taxon>Ecdysozoa</taxon>
        <taxon>Nematoda</taxon>
        <taxon>Chromadorea</taxon>
        <taxon>Rhabditida</taxon>
        <taxon>Rhabditina</taxon>
        <taxon>Diplogasteromorpha</taxon>
        <taxon>Diplogasteroidea</taxon>
        <taxon>Neodiplogasteridae</taxon>
        <taxon>Pristionchus</taxon>
    </lineage>
</organism>
<evidence type="ECO:0000313" key="9">
    <source>
        <dbReference type="EMBL" id="GMT25872.1"/>
    </source>
</evidence>
<comment type="catalytic activity">
    <reaction evidence="7">
        <text>[protein]-dithiol + NADP(+) = [protein]-disulfide + NADPH + H(+)</text>
        <dbReference type="Rhea" id="RHEA:18753"/>
        <dbReference type="Rhea" id="RHEA-COMP:10593"/>
        <dbReference type="Rhea" id="RHEA-COMP:10594"/>
        <dbReference type="ChEBI" id="CHEBI:15378"/>
        <dbReference type="ChEBI" id="CHEBI:29950"/>
        <dbReference type="ChEBI" id="CHEBI:50058"/>
        <dbReference type="ChEBI" id="CHEBI:57783"/>
        <dbReference type="ChEBI" id="CHEBI:58349"/>
        <dbReference type="EC" id="1.8.1.8"/>
    </reaction>
</comment>
<feature type="domain" description="Thioredoxin" evidence="8">
    <location>
        <begin position="1"/>
        <end position="155"/>
    </location>
</feature>
<dbReference type="Pfam" id="PF13905">
    <property type="entry name" value="Thioredoxin_8"/>
    <property type="match status" value="1"/>
</dbReference>
<name>A0AAV5W719_9BILA</name>
<dbReference type="InterPro" id="IPR013766">
    <property type="entry name" value="Thioredoxin_domain"/>
</dbReference>
<evidence type="ECO:0000256" key="5">
    <source>
        <dbReference type="ARBA" id="ARBA00025782"/>
    </source>
</evidence>
<dbReference type="PANTHER" id="PTHR13871:SF96">
    <property type="entry name" value="THIOREDOXIN DOMAIN-CONTAINING PROTEIN"/>
    <property type="match status" value="1"/>
</dbReference>
<evidence type="ECO:0000256" key="4">
    <source>
        <dbReference type="ARBA" id="ARBA00023027"/>
    </source>
</evidence>
<evidence type="ECO:0000256" key="7">
    <source>
        <dbReference type="ARBA" id="ARBA00047804"/>
    </source>
</evidence>
<dbReference type="SUPFAM" id="SSF52833">
    <property type="entry name" value="Thioredoxin-like"/>
    <property type="match status" value="1"/>
</dbReference>
<comment type="similarity">
    <text evidence="5">Belongs to the nucleoredoxin family.</text>
</comment>
<dbReference type="InterPro" id="IPR052259">
    <property type="entry name" value="Nucleoredoxin-like"/>
</dbReference>
<dbReference type="AlphaFoldDB" id="A0AAV5W719"/>
<comment type="catalytic activity">
    <reaction evidence="6">
        <text>[protein]-dithiol + NAD(+) = [protein]-disulfide + NADH + H(+)</text>
        <dbReference type="Rhea" id="RHEA:18749"/>
        <dbReference type="Rhea" id="RHEA-COMP:10593"/>
        <dbReference type="Rhea" id="RHEA-COMP:10594"/>
        <dbReference type="ChEBI" id="CHEBI:15378"/>
        <dbReference type="ChEBI" id="CHEBI:29950"/>
        <dbReference type="ChEBI" id="CHEBI:50058"/>
        <dbReference type="ChEBI" id="CHEBI:57540"/>
        <dbReference type="ChEBI" id="CHEBI:57945"/>
        <dbReference type="EC" id="1.8.1.8"/>
    </reaction>
</comment>
<evidence type="ECO:0000256" key="1">
    <source>
        <dbReference type="ARBA" id="ARBA00012612"/>
    </source>
</evidence>
<proteinExistence type="inferred from homology"/>
<keyword evidence="3" id="KW-0560">Oxidoreductase</keyword>
<protein>
    <recommendedName>
        <fullName evidence="1">protein-disulfide reductase</fullName>
        <ecNumber evidence="1">1.8.1.8</ecNumber>
    </recommendedName>
</protein>
<evidence type="ECO:0000256" key="3">
    <source>
        <dbReference type="ARBA" id="ARBA00023002"/>
    </source>
</evidence>